<dbReference type="EMBL" id="KJ776582">
    <property type="protein sequence ID" value="AIW54878.1"/>
    <property type="molecule type" value="Genomic_DNA"/>
</dbReference>
<keyword evidence="1" id="KW-0614">Plasmid</keyword>
<protein>
    <submittedName>
        <fullName evidence="1">Ferric uptake regulator Fur family</fullName>
    </submittedName>
    <submittedName>
        <fullName evidence="2">Ferric uptake regulator, Fur family</fullName>
    </submittedName>
</protein>
<accession>A0A0A0UV22</accession>
<name>A0A0A0UV22_CLOBO</name>
<geneLocation type="plasmid" evidence="4">
    <name>pCDC3897</name>
</geneLocation>
<geneLocation type="plasmid" evidence="3">
    <name>p05/025</name>
</geneLocation>
<dbReference type="AlphaFoldDB" id="A0A0A0UV22"/>
<geneLocation type="plasmid" evidence="1">
    <name>pCDC3875</name>
</geneLocation>
<geneLocation type="plasmid" evidence="2">
    <name>pCDC5900</name>
</geneLocation>
<evidence type="ECO:0000313" key="3">
    <source>
        <dbReference type="EMBL" id="AIW54817.1"/>
    </source>
</evidence>
<dbReference type="EMBL" id="KJ776581">
    <property type="protein sequence ID" value="AIW54817.1"/>
    <property type="molecule type" value="Genomic_DNA"/>
</dbReference>
<dbReference type="EMBL" id="KJ776578">
    <property type="protein sequence ID" value="AIW54629.1"/>
    <property type="molecule type" value="Genomic_DNA"/>
</dbReference>
<evidence type="ECO:0000313" key="4">
    <source>
        <dbReference type="EMBL" id="AIW54878.1"/>
    </source>
</evidence>
<reference evidence="1" key="1">
    <citation type="journal article" date="2014" name="Genome Biol. Evol.">
        <title>Three classes of plasmid (47-63 kb) carry the type B neurotoxin gene cluster of group II Clostridium botulinum.</title>
        <authorList>
            <person name="Carter A.T."/>
            <person name="Austin J.W."/>
            <person name="Weedmark K.A."/>
            <person name="Corbett C."/>
            <person name="Peck M.W."/>
        </authorList>
    </citation>
    <scope>NUCLEOTIDE SEQUENCE</scope>
    <source>
        <strain evidence="1">CDC3875</strain>
        <strain evidence="4">CDC3897</strain>
        <strain evidence="2">CDC5900</strain>
        <strain evidence="3">IFR_05/025</strain>
        <plasmid evidence="3">p05/025</plasmid>
        <plasmid evidence="1">pCDC3875</plasmid>
        <plasmid evidence="4">pCDC3897</plasmid>
        <plasmid evidence="2">pCDC5900</plasmid>
    </source>
</reference>
<evidence type="ECO:0000313" key="2">
    <source>
        <dbReference type="EMBL" id="AIW54748.1"/>
    </source>
</evidence>
<evidence type="ECO:0000313" key="1">
    <source>
        <dbReference type="EMBL" id="AIW54629.1"/>
    </source>
</evidence>
<dbReference type="EMBL" id="KJ776580">
    <property type="protein sequence ID" value="AIW54748.1"/>
    <property type="molecule type" value="Genomic_DNA"/>
</dbReference>
<organism evidence="1">
    <name type="scientific">Clostridium botulinum</name>
    <dbReference type="NCBI Taxonomy" id="1491"/>
    <lineage>
        <taxon>Bacteria</taxon>
        <taxon>Bacillati</taxon>
        <taxon>Bacillota</taxon>
        <taxon>Clostridia</taxon>
        <taxon>Eubacteriales</taxon>
        <taxon>Clostridiaceae</taxon>
        <taxon>Clostridium</taxon>
    </lineage>
</organism>
<proteinExistence type="predicted"/>
<sequence length="36" mass="4499">MKCACFQYLRQDAIDKFICRRCGRIFYKLRIRIIKK</sequence>